<proteinExistence type="predicted"/>
<reference evidence="1 2" key="1">
    <citation type="submission" date="2021-06" db="EMBL/GenBank/DDBJ databases">
        <title>Caerostris darwini draft genome.</title>
        <authorList>
            <person name="Kono N."/>
            <person name="Arakawa K."/>
        </authorList>
    </citation>
    <scope>NUCLEOTIDE SEQUENCE [LARGE SCALE GENOMIC DNA]</scope>
</reference>
<evidence type="ECO:0000313" key="2">
    <source>
        <dbReference type="Proteomes" id="UP001054837"/>
    </source>
</evidence>
<evidence type="ECO:0000313" key="1">
    <source>
        <dbReference type="EMBL" id="GIY24968.1"/>
    </source>
</evidence>
<keyword evidence="2" id="KW-1185">Reference proteome</keyword>
<accession>A0AAV4RRN3</accession>
<organism evidence="1 2">
    <name type="scientific">Caerostris darwini</name>
    <dbReference type="NCBI Taxonomy" id="1538125"/>
    <lineage>
        <taxon>Eukaryota</taxon>
        <taxon>Metazoa</taxon>
        <taxon>Ecdysozoa</taxon>
        <taxon>Arthropoda</taxon>
        <taxon>Chelicerata</taxon>
        <taxon>Arachnida</taxon>
        <taxon>Araneae</taxon>
        <taxon>Araneomorphae</taxon>
        <taxon>Entelegynae</taxon>
        <taxon>Araneoidea</taxon>
        <taxon>Araneidae</taxon>
        <taxon>Caerostris</taxon>
    </lineage>
</organism>
<comment type="caution">
    <text evidence="1">The sequence shown here is derived from an EMBL/GenBank/DDBJ whole genome shotgun (WGS) entry which is preliminary data.</text>
</comment>
<dbReference type="EMBL" id="BPLQ01006753">
    <property type="protein sequence ID" value="GIY24968.1"/>
    <property type="molecule type" value="Genomic_DNA"/>
</dbReference>
<dbReference type="Proteomes" id="UP001054837">
    <property type="component" value="Unassembled WGS sequence"/>
</dbReference>
<sequence length="68" mass="7440">MTDGKHPIGYGDRDRWKGCVAVRTSLLVERNIIHLSASPPFPSSSDLTNISSYIGDLMNVGSISFVYP</sequence>
<name>A0AAV4RRN3_9ARAC</name>
<dbReference type="AlphaFoldDB" id="A0AAV4RRN3"/>
<gene>
    <name evidence="1" type="ORF">CDAR_166171</name>
</gene>
<protein>
    <submittedName>
        <fullName evidence="1">Uncharacterized protein</fullName>
    </submittedName>
</protein>